<evidence type="ECO:0000256" key="7">
    <source>
        <dbReference type="ARBA" id="ARBA00023002"/>
    </source>
</evidence>
<evidence type="ECO:0000256" key="9">
    <source>
        <dbReference type="ARBA" id="ARBA00023167"/>
    </source>
</evidence>
<keyword evidence="3" id="KW-0533">Nickel</keyword>
<protein>
    <recommendedName>
        <fullName evidence="10">acireductone dioxygenase (Fe(2+)-requiring)</fullName>
        <ecNumber evidence="10">1.13.11.54</ecNumber>
    </recommendedName>
</protein>
<evidence type="ECO:0000256" key="6">
    <source>
        <dbReference type="ARBA" id="ARBA00022964"/>
    </source>
</evidence>
<proteinExistence type="predicted"/>
<dbReference type="Pfam" id="PF03079">
    <property type="entry name" value="ARD"/>
    <property type="match status" value="1"/>
</dbReference>
<evidence type="ECO:0000313" key="11">
    <source>
        <dbReference type="EMBL" id="AKT36792.1"/>
    </source>
</evidence>
<dbReference type="STRING" id="52.CMC5_009130"/>
<dbReference type="Gene3D" id="2.60.120.10">
    <property type="entry name" value="Jelly Rolls"/>
    <property type="match status" value="1"/>
</dbReference>
<keyword evidence="6" id="KW-0223">Dioxygenase</keyword>
<evidence type="ECO:0000256" key="5">
    <source>
        <dbReference type="ARBA" id="ARBA00022723"/>
    </source>
</evidence>
<dbReference type="InterPro" id="IPR011051">
    <property type="entry name" value="RmlC_Cupin_sf"/>
</dbReference>
<keyword evidence="5" id="KW-0479">Metal-binding</keyword>
<dbReference type="SUPFAM" id="SSF51182">
    <property type="entry name" value="RmlC-like cupins"/>
    <property type="match status" value="1"/>
</dbReference>
<evidence type="ECO:0000313" key="12">
    <source>
        <dbReference type="Proteomes" id="UP000067626"/>
    </source>
</evidence>
<keyword evidence="4" id="KW-0028">Amino-acid biosynthesis</keyword>
<dbReference type="KEGG" id="ccro:CMC5_009130"/>
<dbReference type="EC" id="1.13.11.54" evidence="10"/>
<evidence type="ECO:0000256" key="2">
    <source>
        <dbReference type="ARBA" id="ARBA00001954"/>
    </source>
</evidence>
<dbReference type="GO" id="GO:0009086">
    <property type="term" value="P:methionine biosynthetic process"/>
    <property type="evidence" value="ECO:0007669"/>
    <property type="project" value="UniProtKB-KW"/>
</dbReference>
<keyword evidence="8" id="KW-0408">Iron</keyword>
<dbReference type="GO" id="GO:0046872">
    <property type="term" value="F:metal ion binding"/>
    <property type="evidence" value="ECO:0007669"/>
    <property type="project" value="UniProtKB-KW"/>
</dbReference>
<dbReference type="Proteomes" id="UP000067626">
    <property type="component" value="Chromosome"/>
</dbReference>
<dbReference type="InterPro" id="IPR014710">
    <property type="entry name" value="RmlC-like_jellyroll"/>
</dbReference>
<evidence type="ECO:0000256" key="10">
    <source>
        <dbReference type="ARBA" id="ARBA00039005"/>
    </source>
</evidence>
<dbReference type="AlphaFoldDB" id="A0A0K1E7Y3"/>
<keyword evidence="12" id="KW-1185">Reference proteome</keyword>
<evidence type="ECO:0000256" key="1">
    <source>
        <dbReference type="ARBA" id="ARBA00000428"/>
    </source>
</evidence>
<dbReference type="InterPro" id="IPR004313">
    <property type="entry name" value="ARD"/>
</dbReference>
<evidence type="ECO:0000256" key="8">
    <source>
        <dbReference type="ARBA" id="ARBA00023004"/>
    </source>
</evidence>
<dbReference type="OrthoDB" id="9795636at2"/>
<reference evidence="11 12" key="1">
    <citation type="submission" date="2015-07" db="EMBL/GenBank/DDBJ databases">
        <title>Genome analysis of myxobacterium Chondromyces crocatus Cm c5 reveals a high potential for natural compound synthesis and the genetic basis for the loss of fruiting body formation.</title>
        <authorList>
            <person name="Zaburannyi N."/>
            <person name="Bunk B."/>
            <person name="Maier J."/>
            <person name="Overmann J."/>
            <person name="Mueller R."/>
        </authorList>
    </citation>
    <scope>NUCLEOTIDE SEQUENCE [LARGE SCALE GENOMIC DNA]</scope>
    <source>
        <strain evidence="11 12">Cm c5</strain>
    </source>
</reference>
<comment type="catalytic activity">
    <reaction evidence="1">
        <text>1,2-dihydroxy-5-(methylsulfanyl)pent-1-en-3-one + O2 = 4-methylsulfanyl-2-oxobutanoate + formate + 2 H(+)</text>
        <dbReference type="Rhea" id="RHEA:24504"/>
        <dbReference type="ChEBI" id="CHEBI:15378"/>
        <dbReference type="ChEBI" id="CHEBI:15379"/>
        <dbReference type="ChEBI" id="CHEBI:15740"/>
        <dbReference type="ChEBI" id="CHEBI:16723"/>
        <dbReference type="ChEBI" id="CHEBI:49252"/>
        <dbReference type="EC" id="1.13.11.54"/>
    </reaction>
</comment>
<dbReference type="GO" id="GO:0010309">
    <property type="term" value="F:acireductone dioxygenase [iron(II)-requiring] activity"/>
    <property type="evidence" value="ECO:0007669"/>
    <property type="project" value="UniProtKB-EC"/>
</dbReference>
<sequence length="154" mass="17531">MRTVRLLEGRELECSEAELRAEGIGCEAFDVGQIASMVQRVLTARAWMEVEQVRRSAARLQDEVEIVREADEHCHLEDEVRLFSGGEALYDIRTRGEQWLRVFVGPGDLVVIPARRYHRFLVGQASELAYLQPFGNRPSLIQLYRVSDDATRAG</sequence>
<keyword evidence="7" id="KW-0560">Oxidoreductase</keyword>
<evidence type="ECO:0000256" key="3">
    <source>
        <dbReference type="ARBA" id="ARBA00022596"/>
    </source>
</evidence>
<evidence type="ECO:0000256" key="4">
    <source>
        <dbReference type="ARBA" id="ARBA00022605"/>
    </source>
</evidence>
<dbReference type="PANTHER" id="PTHR23418">
    <property type="entry name" value="ACIREDUCTONE DIOXYGENASE"/>
    <property type="match status" value="1"/>
</dbReference>
<dbReference type="EMBL" id="CP012159">
    <property type="protein sequence ID" value="AKT36792.1"/>
    <property type="molecule type" value="Genomic_DNA"/>
</dbReference>
<name>A0A0K1E7Y3_CHOCO</name>
<organism evidence="11 12">
    <name type="scientific">Chondromyces crocatus</name>
    <dbReference type="NCBI Taxonomy" id="52"/>
    <lineage>
        <taxon>Bacteria</taxon>
        <taxon>Pseudomonadati</taxon>
        <taxon>Myxococcota</taxon>
        <taxon>Polyangia</taxon>
        <taxon>Polyangiales</taxon>
        <taxon>Polyangiaceae</taxon>
        <taxon>Chondromyces</taxon>
    </lineage>
</organism>
<dbReference type="PANTHER" id="PTHR23418:SF0">
    <property type="entry name" value="ACIREDUCTONE DIOXYGENASE"/>
    <property type="match status" value="1"/>
</dbReference>
<accession>A0A0K1E7Y3</accession>
<keyword evidence="9" id="KW-0486">Methionine biosynthesis</keyword>
<comment type="cofactor">
    <cofactor evidence="2">
        <name>Fe(2+)</name>
        <dbReference type="ChEBI" id="CHEBI:29033"/>
    </cofactor>
</comment>
<gene>
    <name evidence="11" type="ORF">CMC5_009130</name>
</gene>